<dbReference type="InterPro" id="IPR015943">
    <property type="entry name" value="WD40/YVTN_repeat-like_dom_sf"/>
</dbReference>
<dbReference type="InterPro" id="IPR011047">
    <property type="entry name" value="Quinoprotein_ADH-like_sf"/>
</dbReference>
<dbReference type="EMBL" id="KQ087222">
    <property type="protein sequence ID" value="KLT41150.1"/>
    <property type="molecule type" value="Genomic_DNA"/>
</dbReference>
<feature type="region of interest" description="Disordered" evidence="2">
    <location>
        <begin position="75"/>
        <end position="118"/>
    </location>
</feature>
<dbReference type="OrthoDB" id="338622at2759"/>
<proteinExistence type="predicted"/>
<dbReference type="GO" id="GO:0005737">
    <property type="term" value="C:cytoplasm"/>
    <property type="evidence" value="ECO:0007669"/>
    <property type="project" value="TreeGrafter"/>
</dbReference>
<name>A0A0J0XJ70_9TREE</name>
<dbReference type="RefSeq" id="XP_018277641.1">
    <property type="nucleotide sequence ID" value="XM_018423604.1"/>
</dbReference>
<accession>A0A0J0XJ70</accession>
<feature type="compositionally biased region" description="Polar residues" evidence="2">
    <location>
        <begin position="91"/>
        <end position="100"/>
    </location>
</feature>
<dbReference type="InterPro" id="IPR049916">
    <property type="entry name" value="WDR72-like"/>
</dbReference>
<evidence type="ECO:0000256" key="2">
    <source>
        <dbReference type="SAM" id="MobiDB-lite"/>
    </source>
</evidence>
<dbReference type="Proteomes" id="UP000053611">
    <property type="component" value="Unassembled WGS sequence"/>
</dbReference>
<evidence type="ECO:0000313" key="4">
    <source>
        <dbReference type="Proteomes" id="UP000053611"/>
    </source>
</evidence>
<dbReference type="PROSITE" id="PS50082">
    <property type="entry name" value="WD_REPEATS_2"/>
    <property type="match status" value="1"/>
</dbReference>
<evidence type="ECO:0000256" key="1">
    <source>
        <dbReference type="PROSITE-ProRule" id="PRU00221"/>
    </source>
</evidence>
<dbReference type="InterPro" id="IPR001680">
    <property type="entry name" value="WD40_rpt"/>
</dbReference>
<dbReference type="GeneID" id="28984207"/>
<reference evidence="3 4" key="1">
    <citation type="submission" date="2015-03" db="EMBL/GenBank/DDBJ databases">
        <title>Genomics and transcriptomics of the oil-accumulating basidiomycete yeast T. oleaginosus allow insights into substrate utilization and the diverse evolutionary trajectories of mating systems in fungi.</title>
        <authorList>
            <consortium name="DOE Joint Genome Institute"/>
            <person name="Kourist R."/>
            <person name="Kracht O."/>
            <person name="Bracharz F."/>
            <person name="Lipzen A."/>
            <person name="Nolan M."/>
            <person name="Ohm R."/>
            <person name="Grigoriev I."/>
            <person name="Sun S."/>
            <person name="Heitman J."/>
            <person name="Bruck T."/>
            <person name="Nowrousian M."/>
        </authorList>
    </citation>
    <scope>NUCLEOTIDE SEQUENCE [LARGE SCALE GENOMIC DNA]</scope>
    <source>
        <strain evidence="3 4">IBC0246</strain>
    </source>
</reference>
<feature type="region of interest" description="Disordered" evidence="2">
    <location>
        <begin position="202"/>
        <end position="222"/>
    </location>
</feature>
<dbReference type="SMART" id="SM00320">
    <property type="entry name" value="WD40"/>
    <property type="match status" value="4"/>
</dbReference>
<keyword evidence="4" id="KW-1185">Reference proteome</keyword>
<feature type="repeat" description="WD" evidence="1">
    <location>
        <begin position="1293"/>
        <end position="1318"/>
    </location>
</feature>
<dbReference type="Gene3D" id="2.130.10.10">
    <property type="entry name" value="YVTN repeat-like/Quinoprotein amine dehydrogenase"/>
    <property type="match status" value="2"/>
</dbReference>
<dbReference type="Pfam" id="PF00400">
    <property type="entry name" value="WD40"/>
    <property type="match status" value="1"/>
</dbReference>
<feature type="compositionally biased region" description="Low complexity" evidence="2">
    <location>
        <begin position="108"/>
        <end position="118"/>
    </location>
</feature>
<feature type="compositionally biased region" description="Low complexity" evidence="2">
    <location>
        <begin position="465"/>
        <end position="479"/>
    </location>
</feature>
<sequence>MPGPSLIPEPPLIIPFLPDEQATGALPTSPVRVAAWSTKTRSGPTKRLALAGADNTVWIISSKVDAPSHLAPPDLLLSDASAPGSRPMTPRTASSSSAGTVQGRPRALSSSSSVLTSTSLRRVLSPTGSTAALIPSSQVSMAIATPSRSDGHTHRTSASIAERSELLQQLREQAEMPVDDRSGLGLGLSGIARRGISGVTVKEEPDGTVTPKSSGSESSGAVTSITGVLRSAEDDCAQREAKSKIQEMDVDRAMARNEAEDAREVEEARQLKAAEPRVAATTTQNTPRLERKTTEAPVRIVLPEPGRGSIVDLAVLEEVNELVVLRDVGLLDVITLSTLQLVTHVSLDHAAPPTATGEANRTPRLAPSWLWRRVHLAAREEGAMLVANGEPWPSPWPSPNGEVTRVAMLAIPSHACVANLELPGVGDVGVTSNGEASYLLHATPTSVMSYRLTFPNTPPPSGANTPRAVSAPSPSTTAALLKPEPTRRGGALGGLRMRSPRQEANQSGLSKFLAARRIAKKPDIAEKQTPAGVDQGVEIPRDGGGHWRSVRLHDNGQGVGLGDGHVEAFEFDGTRLKVRGSLAAPDGVGKDVVFTSGWHDVCIVTDSDMVAVYSRDGALKTPQQWTLRKSVEGHEAYLSAGVLYTVTDTAVSNFSLGSLEHRSEVKLVAPTAGEHICPMGADTLYVATNDGSVSKQTPSEYLHGVPPGASSESDSGAAVTYSTIVRSEHATDGLFFVAGDEDGGLRLWDAATLRLRASLTLFDTPVRSATLLVMEEAGSLQGTLLCTSTCGSVSVVSLKELQQLFLLPAARAPLTKIYIGGDKILLAYEIQKARVWNVDTGEFRRSTGLDAADDMLNTGGWAEVQFQAAPPLDSPVSKVVGPLPPRSDLGRLLQLDLRALGRWLSSRSGESPLPALRGLLSSFLTFGLNPAIDEVCTHNLEITPPSKPIAVGWEGPHATATVAFTSAAGVWRVSPTTTCLRQLAIVSLLRPFLDSPEHEQWAADVIAFYAASLPEDALEADAELFAAFYFDSAFDVHQAARMLFGVRLSRMSNEEIEDLVSKWQDKLPANCDSSERFSSTSARALTMVGGIALHRFEMLSTSALKAVAESIAMYLNDPDHTYVGLAIELCAKAFATWQTYVDPMDLLRRLFFLSTHKEIGANLAAQARLAVLSVASSNAPLFMSTLSMDILDAKTVEGRTSIMKLCVFMARKRPALLENGLPRIAESVVKSLDPNIGKMRDDVWEAATVILNELVQAFTTIDFHAGTQKLVVGTNEGAVIMYDLKTASRLYVLEPHKRSVSAVSFSPDGRRLVTVSLDEGDSTVWKVGSSISGFFNVGGPPRQGGKAGQPYRRFPIFRAGSTPMEDTGALSDVRVEWPAARTARITIKETALTYEAT</sequence>
<feature type="region of interest" description="Disordered" evidence="2">
    <location>
        <begin position="457"/>
        <end position="506"/>
    </location>
</feature>
<dbReference type="STRING" id="879819.A0A0J0XJ70"/>
<dbReference type="SUPFAM" id="SSF50998">
    <property type="entry name" value="Quinoprotein alcohol dehydrogenase-like"/>
    <property type="match status" value="1"/>
</dbReference>
<feature type="region of interest" description="Disordered" evidence="2">
    <location>
        <begin position="268"/>
        <end position="290"/>
    </location>
</feature>
<dbReference type="PANTHER" id="PTHR44099">
    <property type="entry name" value="RABCONNECTIN-3B, ISOFORM A"/>
    <property type="match status" value="1"/>
</dbReference>
<gene>
    <name evidence="3" type="ORF">CC85DRAFT_286705</name>
</gene>
<evidence type="ECO:0000313" key="3">
    <source>
        <dbReference type="EMBL" id="KLT41150.1"/>
    </source>
</evidence>
<protein>
    <submittedName>
        <fullName evidence="3">WD40 repeat-like protein</fullName>
    </submittedName>
</protein>
<keyword evidence="1" id="KW-0853">WD repeat</keyword>
<dbReference type="PANTHER" id="PTHR44099:SF4">
    <property type="entry name" value="RABCONNECTIN-3B, ISOFORM A"/>
    <property type="match status" value="1"/>
</dbReference>
<organism evidence="3 4">
    <name type="scientific">Cutaneotrichosporon oleaginosum</name>
    <dbReference type="NCBI Taxonomy" id="879819"/>
    <lineage>
        <taxon>Eukaryota</taxon>
        <taxon>Fungi</taxon>
        <taxon>Dikarya</taxon>
        <taxon>Basidiomycota</taxon>
        <taxon>Agaricomycotina</taxon>
        <taxon>Tremellomycetes</taxon>
        <taxon>Trichosporonales</taxon>
        <taxon>Trichosporonaceae</taxon>
        <taxon>Cutaneotrichosporon</taxon>
    </lineage>
</organism>